<accession>A0A1J1GJU5</accession>
<dbReference type="RefSeq" id="XP_028531029.1">
    <property type="nucleotide sequence ID" value="XM_028679992.1"/>
</dbReference>
<dbReference type="PROSITE" id="PS51257">
    <property type="entry name" value="PROKAR_LIPOPROTEIN"/>
    <property type="match status" value="1"/>
</dbReference>
<dbReference type="VEuPathDB" id="PlasmoDB:PRELSG_0017000"/>
<sequence>MKISKIFYLFNILFSINLLASCFCSVNDQILKKEMNIIDTSIRKREKKKKIIIASIATVAAVLIAAGLIGGGLYLNRDKFKSVWNNYQLANASNEILSKSLKKLDDDIKERVDKGEKNIDKIFTKKYIKGVIDNEIQESGHKFSGIQKRELHVFISHFKFLIDESMEKLKNRNLISN</sequence>
<dbReference type="GeneID" id="39734094"/>
<feature type="transmembrane region" description="Helical" evidence="1">
    <location>
        <begin position="6"/>
        <end position="26"/>
    </location>
</feature>
<dbReference type="Proteomes" id="UP000220158">
    <property type="component" value="Unassembled WGS sequence"/>
</dbReference>
<evidence type="ECO:0000313" key="2">
    <source>
        <dbReference type="EMBL" id="CRG83992.1"/>
    </source>
</evidence>
<dbReference type="Pfam" id="PF09716">
    <property type="entry name" value="ETRAMP"/>
    <property type="match status" value="1"/>
</dbReference>
<protein>
    <submittedName>
        <fullName evidence="2">Early transcribed membrane protein</fullName>
    </submittedName>
</protein>
<dbReference type="EMBL" id="CVMU01000002">
    <property type="protein sequence ID" value="CRG83992.1"/>
    <property type="molecule type" value="Genomic_DNA"/>
</dbReference>
<feature type="transmembrane region" description="Helical" evidence="1">
    <location>
        <begin position="51"/>
        <end position="75"/>
    </location>
</feature>
<keyword evidence="1" id="KW-0812">Transmembrane</keyword>
<keyword evidence="3" id="KW-1185">Reference proteome</keyword>
<name>A0A1J1GJU5_PLARL</name>
<gene>
    <name evidence="2" type="primary">ETRAMP</name>
    <name evidence="2" type="ORF">PRELSG_0017000</name>
</gene>
<evidence type="ECO:0000313" key="3">
    <source>
        <dbReference type="Proteomes" id="UP000220158"/>
    </source>
</evidence>
<dbReference type="AlphaFoldDB" id="A0A1J1GJU5"/>
<dbReference type="NCBIfam" id="TIGR01495">
    <property type="entry name" value="ETRAMP"/>
    <property type="match status" value="1"/>
</dbReference>
<dbReference type="KEGG" id="prel:PRELSG_0017000"/>
<organism evidence="2 3">
    <name type="scientific">Plasmodium relictum</name>
    <dbReference type="NCBI Taxonomy" id="85471"/>
    <lineage>
        <taxon>Eukaryota</taxon>
        <taxon>Sar</taxon>
        <taxon>Alveolata</taxon>
        <taxon>Apicomplexa</taxon>
        <taxon>Aconoidasida</taxon>
        <taxon>Haemosporida</taxon>
        <taxon>Plasmodiidae</taxon>
        <taxon>Plasmodium</taxon>
        <taxon>Plasmodium (Haemamoeba)</taxon>
    </lineage>
</organism>
<dbReference type="InterPro" id="IPR006389">
    <property type="entry name" value="Early_transc_mb_plasmodium"/>
</dbReference>
<reference evidence="2 3" key="1">
    <citation type="submission" date="2015-04" db="EMBL/GenBank/DDBJ databases">
        <authorList>
            <consortium name="Pathogen Informatics"/>
        </authorList>
    </citation>
    <scope>NUCLEOTIDE SEQUENCE [LARGE SCALE GENOMIC DNA]</scope>
    <source>
        <strain evidence="2 3">SGS1</strain>
    </source>
</reference>
<keyword evidence="1" id="KW-0472">Membrane</keyword>
<keyword evidence="1" id="KW-1133">Transmembrane helix</keyword>
<proteinExistence type="predicted"/>
<evidence type="ECO:0000256" key="1">
    <source>
        <dbReference type="SAM" id="Phobius"/>
    </source>
</evidence>